<dbReference type="OrthoDB" id="9815441at2"/>
<keyword evidence="1" id="KW-0732">Signal</keyword>
<organism evidence="3 4">
    <name type="scientific">Thalassococcus profundi</name>
    <dbReference type="NCBI Taxonomy" id="2282382"/>
    <lineage>
        <taxon>Bacteria</taxon>
        <taxon>Pseudomonadati</taxon>
        <taxon>Pseudomonadota</taxon>
        <taxon>Alphaproteobacteria</taxon>
        <taxon>Rhodobacterales</taxon>
        <taxon>Roseobacteraceae</taxon>
        <taxon>Thalassococcus</taxon>
    </lineage>
</organism>
<dbReference type="PANTHER" id="PTHR43798:SF33">
    <property type="entry name" value="HYDROLASE, PUTATIVE (AFU_ORTHOLOGUE AFUA_2G14860)-RELATED"/>
    <property type="match status" value="1"/>
</dbReference>
<comment type="caution">
    <text evidence="3">The sequence shown here is derived from an EMBL/GenBank/DDBJ whole genome shotgun (WGS) entry which is preliminary data.</text>
</comment>
<protein>
    <submittedName>
        <fullName evidence="3">Alpha/beta hydrolase</fullName>
    </submittedName>
</protein>
<evidence type="ECO:0000259" key="2">
    <source>
        <dbReference type="Pfam" id="PF12697"/>
    </source>
</evidence>
<dbReference type="EMBL" id="QPMK01000003">
    <property type="protein sequence ID" value="RDD67395.1"/>
    <property type="molecule type" value="Genomic_DNA"/>
</dbReference>
<keyword evidence="3" id="KW-0378">Hydrolase</keyword>
<dbReference type="GO" id="GO:0016020">
    <property type="term" value="C:membrane"/>
    <property type="evidence" value="ECO:0007669"/>
    <property type="project" value="TreeGrafter"/>
</dbReference>
<evidence type="ECO:0000256" key="1">
    <source>
        <dbReference type="SAM" id="SignalP"/>
    </source>
</evidence>
<keyword evidence="4" id="KW-1185">Reference proteome</keyword>
<dbReference type="Pfam" id="PF12697">
    <property type="entry name" value="Abhydrolase_6"/>
    <property type="match status" value="1"/>
</dbReference>
<dbReference type="InterPro" id="IPR029058">
    <property type="entry name" value="AB_hydrolase_fold"/>
</dbReference>
<dbReference type="GO" id="GO:0016787">
    <property type="term" value="F:hydrolase activity"/>
    <property type="evidence" value="ECO:0007669"/>
    <property type="project" value="UniProtKB-KW"/>
</dbReference>
<dbReference type="InterPro" id="IPR000073">
    <property type="entry name" value="AB_hydrolase_1"/>
</dbReference>
<name>A0A369TSH5_9RHOB</name>
<dbReference type="Gene3D" id="3.40.50.1820">
    <property type="entry name" value="alpha/beta hydrolase"/>
    <property type="match status" value="1"/>
</dbReference>
<accession>A0A369TSH5</accession>
<feature type="domain" description="AB hydrolase-1" evidence="2">
    <location>
        <begin position="81"/>
        <end position="332"/>
    </location>
</feature>
<dbReference type="PANTHER" id="PTHR43798">
    <property type="entry name" value="MONOACYLGLYCEROL LIPASE"/>
    <property type="match status" value="1"/>
</dbReference>
<dbReference type="PRINTS" id="PR00111">
    <property type="entry name" value="ABHYDROLASE"/>
</dbReference>
<feature type="chain" id="PRO_5016688343" evidence="1">
    <location>
        <begin position="32"/>
        <end position="344"/>
    </location>
</feature>
<gene>
    <name evidence="3" type="ORF">DU478_06665</name>
</gene>
<reference evidence="3 4" key="1">
    <citation type="submission" date="2018-07" db="EMBL/GenBank/DDBJ databases">
        <title>Thalassococcus profundi sp. nov., a marine bacterium isolated from deep seawater of Okinawa Trough.</title>
        <authorList>
            <person name="Yu M."/>
        </authorList>
    </citation>
    <scope>NUCLEOTIDE SEQUENCE [LARGE SCALE GENOMIC DNA]</scope>
    <source>
        <strain evidence="3 4">WRAS1</strain>
    </source>
</reference>
<dbReference type="Proteomes" id="UP000253977">
    <property type="component" value="Unassembled WGS sequence"/>
</dbReference>
<dbReference type="SUPFAM" id="SSF53474">
    <property type="entry name" value="alpha/beta-Hydrolases"/>
    <property type="match status" value="1"/>
</dbReference>
<evidence type="ECO:0000313" key="3">
    <source>
        <dbReference type="EMBL" id="RDD67395.1"/>
    </source>
</evidence>
<dbReference type="InterPro" id="IPR050266">
    <property type="entry name" value="AB_hydrolase_sf"/>
</dbReference>
<evidence type="ECO:0000313" key="4">
    <source>
        <dbReference type="Proteomes" id="UP000253977"/>
    </source>
</evidence>
<feature type="signal peptide" evidence="1">
    <location>
        <begin position="1"/>
        <end position="31"/>
    </location>
</feature>
<proteinExistence type="predicted"/>
<sequence length="344" mass="36212">MATGSTRFTSPHRTSCRTLAAKTLIALAAAAAFLAGCTALVDRRADTKEAAARAEYPPLGQFVEVDGRRVHALVTGSGPDLVLIHGASGNMRDFTFRFVDRVKDRYRVIVFDRPGLGYTDHAADRYAGAFARQGESPAEQAAMLNAAAEKLGVRNPIVLGHSYGGSVAMAWGLDHPAAALVIVSGATMPWPGSLGTSYKVLGTSLGGAVVPPFVTAFAGEDTIADAVAGIFAPQSAPDGYIDYVGTGLTLRRASLRANARQVNTLRPHVVEMSKRYPTLDLPVELVHGDTDDTVPLDIHSQPLSALLPDANLTVLPGIGHMPHHVAPEAVTAAIDRAARRAGVR</sequence>
<dbReference type="AlphaFoldDB" id="A0A369TSH5"/>